<dbReference type="InterPro" id="IPR044150">
    <property type="entry name" value="HDAC_classIV"/>
</dbReference>
<dbReference type="Proteomes" id="UP000501812">
    <property type="component" value="Chromosome"/>
</dbReference>
<keyword evidence="5" id="KW-1185">Reference proteome</keyword>
<organism evidence="4 5">
    <name type="scientific">Luteolibacter luteus</name>
    <dbReference type="NCBI Taxonomy" id="2728835"/>
    <lineage>
        <taxon>Bacteria</taxon>
        <taxon>Pseudomonadati</taxon>
        <taxon>Verrucomicrobiota</taxon>
        <taxon>Verrucomicrobiia</taxon>
        <taxon>Verrucomicrobiales</taxon>
        <taxon>Verrucomicrobiaceae</taxon>
        <taxon>Luteolibacter</taxon>
    </lineage>
</organism>
<dbReference type="KEGG" id="luo:HHL09_14295"/>
<dbReference type="EMBL" id="CP051774">
    <property type="protein sequence ID" value="QJE96906.1"/>
    <property type="molecule type" value="Genomic_DNA"/>
</dbReference>
<dbReference type="InterPro" id="IPR023801">
    <property type="entry name" value="His_deacetylse_dom"/>
</dbReference>
<evidence type="ECO:0000256" key="1">
    <source>
        <dbReference type="ARBA" id="ARBA00005947"/>
    </source>
</evidence>
<dbReference type="PANTHER" id="PTHR10625:SF19">
    <property type="entry name" value="HISTONE DEACETYLASE 12"/>
    <property type="match status" value="1"/>
</dbReference>
<dbReference type="PANTHER" id="PTHR10625">
    <property type="entry name" value="HISTONE DEACETYLASE HDAC1-RELATED"/>
    <property type="match status" value="1"/>
</dbReference>
<dbReference type="AlphaFoldDB" id="A0A858RI82"/>
<dbReference type="InterPro" id="IPR023696">
    <property type="entry name" value="Ureohydrolase_dom_sf"/>
</dbReference>
<dbReference type="Gene3D" id="3.40.800.20">
    <property type="entry name" value="Histone deacetylase domain"/>
    <property type="match status" value="1"/>
</dbReference>
<evidence type="ECO:0000259" key="3">
    <source>
        <dbReference type="Pfam" id="PF00850"/>
    </source>
</evidence>
<protein>
    <submittedName>
        <fullName evidence="4">Histone deacetylase</fullName>
    </submittedName>
</protein>
<evidence type="ECO:0000313" key="5">
    <source>
        <dbReference type="Proteomes" id="UP000501812"/>
    </source>
</evidence>
<gene>
    <name evidence="4" type="ORF">HHL09_14295</name>
</gene>
<dbReference type="InterPro" id="IPR000286">
    <property type="entry name" value="HDACs"/>
</dbReference>
<dbReference type="GO" id="GO:0004407">
    <property type="term" value="F:histone deacetylase activity"/>
    <property type="evidence" value="ECO:0007669"/>
    <property type="project" value="InterPro"/>
</dbReference>
<comment type="similarity">
    <text evidence="1">Belongs to the histone deacetylase family.</text>
</comment>
<name>A0A858RI82_9BACT</name>
<keyword evidence="2" id="KW-0378">Hydrolase</keyword>
<dbReference type="Pfam" id="PF00850">
    <property type="entry name" value="Hist_deacetyl"/>
    <property type="match status" value="1"/>
</dbReference>
<accession>A0A858RI82</accession>
<dbReference type="InterPro" id="IPR037138">
    <property type="entry name" value="His_deacetylse_dom_sf"/>
</dbReference>
<dbReference type="GO" id="GO:0040029">
    <property type="term" value="P:epigenetic regulation of gene expression"/>
    <property type="evidence" value="ECO:0007669"/>
    <property type="project" value="TreeGrafter"/>
</dbReference>
<reference evidence="4 5" key="1">
    <citation type="submission" date="2020-04" db="EMBL/GenBank/DDBJ databases">
        <title>Luteolibacter sp. G-1-1-1 isolated from soil.</title>
        <authorList>
            <person name="Dahal R.H."/>
        </authorList>
    </citation>
    <scope>NUCLEOTIDE SEQUENCE [LARGE SCALE GENOMIC DNA]</scope>
    <source>
        <strain evidence="4 5">G-1-1-1</strain>
    </source>
</reference>
<dbReference type="RefSeq" id="WP_169455306.1">
    <property type="nucleotide sequence ID" value="NZ_CP051774.1"/>
</dbReference>
<proteinExistence type="inferred from homology"/>
<sequence>MSKTQGGDATGKIHWASGQGCGCVVGRMRCFYSQDLELKLPSGHPFPMEKFRISKDMLLEGGILKPEEIVEVKVADSHLLRAVHDHTYVDRIYSGLLDRKEQIQLGLPVTPQLYHRSATEVEATRQACHAALAEGVAVCLAGGTHHAFREHGEGYCVFNDVAIAIRDLQMRQPGIKVMVVDTDAHQGNGTAALLGDDPRVFTYSIHVGKNYPTKKIQGSMDVETVRYVEGEMYLKQLFSTLAAALDTFAPDLVIWIAGADNHRNDRFGQMHLSVKDLQRRDEVLLRSFIRNRVPVAVLYGGGYNRQPDFTAKLHRNTVATAKKLAAEFRGL</sequence>
<evidence type="ECO:0000256" key="2">
    <source>
        <dbReference type="ARBA" id="ARBA00022801"/>
    </source>
</evidence>
<feature type="domain" description="Histone deacetylase" evidence="3">
    <location>
        <begin position="44"/>
        <end position="306"/>
    </location>
</feature>
<dbReference type="SUPFAM" id="SSF52768">
    <property type="entry name" value="Arginase/deacetylase"/>
    <property type="match status" value="1"/>
</dbReference>
<evidence type="ECO:0000313" key="4">
    <source>
        <dbReference type="EMBL" id="QJE96906.1"/>
    </source>
</evidence>
<dbReference type="PRINTS" id="PR01270">
    <property type="entry name" value="HDASUPER"/>
</dbReference>
<dbReference type="CDD" id="cd09993">
    <property type="entry name" value="HDAC_classIV"/>
    <property type="match status" value="1"/>
</dbReference>
<dbReference type="GO" id="GO:0016787">
    <property type="term" value="F:hydrolase activity"/>
    <property type="evidence" value="ECO:0007669"/>
    <property type="project" value="UniProtKB-KW"/>
</dbReference>